<proteinExistence type="predicted"/>
<dbReference type="PANTHER" id="PTHR23021:SF11">
    <property type="entry name" value="SERPENTINE RECEPTOR, CLASS T"/>
    <property type="match status" value="1"/>
</dbReference>
<keyword evidence="1" id="KW-1133">Transmembrane helix</keyword>
<dbReference type="EMBL" id="JAUCMV010000004">
    <property type="protein sequence ID" value="KAK0402288.1"/>
    <property type="molecule type" value="Genomic_DNA"/>
</dbReference>
<keyword evidence="1" id="KW-0812">Transmembrane</keyword>
<dbReference type="Proteomes" id="UP001175271">
    <property type="component" value="Unassembled WGS sequence"/>
</dbReference>
<dbReference type="SUPFAM" id="SSF81321">
    <property type="entry name" value="Family A G protein-coupled receptor-like"/>
    <property type="match status" value="1"/>
</dbReference>
<evidence type="ECO:0000256" key="1">
    <source>
        <dbReference type="SAM" id="Phobius"/>
    </source>
</evidence>
<feature type="transmembrane region" description="Helical" evidence="1">
    <location>
        <begin position="21"/>
        <end position="40"/>
    </location>
</feature>
<keyword evidence="3" id="KW-1185">Reference proteome</keyword>
<feature type="transmembrane region" description="Helical" evidence="1">
    <location>
        <begin position="91"/>
        <end position="114"/>
    </location>
</feature>
<organism evidence="2 3">
    <name type="scientific">Steinernema hermaphroditum</name>
    <dbReference type="NCBI Taxonomy" id="289476"/>
    <lineage>
        <taxon>Eukaryota</taxon>
        <taxon>Metazoa</taxon>
        <taxon>Ecdysozoa</taxon>
        <taxon>Nematoda</taxon>
        <taxon>Chromadorea</taxon>
        <taxon>Rhabditida</taxon>
        <taxon>Tylenchina</taxon>
        <taxon>Panagrolaimomorpha</taxon>
        <taxon>Strongyloidoidea</taxon>
        <taxon>Steinernematidae</taxon>
        <taxon>Steinernema</taxon>
    </lineage>
</organism>
<sequence length="267" mass="30067">MLDSPQFPSSVHCTQSQPDRLVDLAWGPFLVTWGAFLQKILSNRKISLRRGMSFSGLWEAQLSTCVLLAFNRLMEFWNAKCISRYFDGRRVFFWFIGPIAIGVFYAFHGSASLFNSTYWNWLQDPYIGTDIEHDPESYISNSAIYANMTCEIVIAIMYTVLVGSLIWQSRKANAKVMSKLQRSITIQSALLTSLDFVTGFAYVYMNYGVAGEPLIVFSLITYQASCGIGGVVYIAFNKTIRSQLLPHFPKNTIAVVSITPNRVGNPN</sequence>
<accession>A0AA39LM51</accession>
<gene>
    <name evidence="2" type="ORF">QR680_016251</name>
</gene>
<evidence type="ECO:0000313" key="2">
    <source>
        <dbReference type="EMBL" id="KAK0402288.1"/>
    </source>
</evidence>
<keyword evidence="1" id="KW-0472">Membrane</keyword>
<dbReference type="AlphaFoldDB" id="A0AA39LM51"/>
<comment type="caution">
    <text evidence="2">The sequence shown here is derived from an EMBL/GenBank/DDBJ whole genome shotgun (WGS) entry which is preliminary data.</text>
</comment>
<name>A0AA39LM51_9BILA</name>
<feature type="transmembrane region" description="Helical" evidence="1">
    <location>
        <begin position="188"/>
        <end position="207"/>
    </location>
</feature>
<feature type="transmembrane region" description="Helical" evidence="1">
    <location>
        <begin position="213"/>
        <end position="236"/>
    </location>
</feature>
<protein>
    <recommendedName>
        <fullName evidence="4">Serpentine receptor class gamma</fullName>
    </recommendedName>
</protein>
<dbReference type="InterPro" id="IPR019425">
    <property type="entry name" value="7TM_GPCR_serpentine_rcpt_Srt"/>
</dbReference>
<reference evidence="2" key="1">
    <citation type="submission" date="2023-06" db="EMBL/GenBank/DDBJ databases">
        <title>Genomic analysis of the entomopathogenic nematode Steinernema hermaphroditum.</title>
        <authorList>
            <person name="Schwarz E.M."/>
            <person name="Heppert J.K."/>
            <person name="Baniya A."/>
            <person name="Schwartz H.T."/>
            <person name="Tan C.-H."/>
            <person name="Antoshechkin I."/>
            <person name="Sternberg P.W."/>
            <person name="Goodrich-Blair H."/>
            <person name="Dillman A.R."/>
        </authorList>
    </citation>
    <scope>NUCLEOTIDE SEQUENCE</scope>
    <source>
        <strain evidence="2">PS9179</strain>
        <tissue evidence="2">Whole animal</tissue>
    </source>
</reference>
<evidence type="ECO:0008006" key="4">
    <source>
        <dbReference type="Google" id="ProtNLM"/>
    </source>
</evidence>
<dbReference type="Pfam" id="PF10321">
    <property type="entry name" value="7TM_GPCR_Srt"/>
    <property type="match status" value="1"/>
</dbReference>
<evidence type="ECO:0000313" key="3">
    <source>
        <dbReference type="Proteomes" id="UP001175271"/>
    </source>
</evidence>
<dbReference type="PANTHER" id="PTHR23021">
    <property type="entry name" value="SERPENTINE RECEPTOR, CLASS T"/>
    <property type="match status" value="1"/>
</dbReference>
<feature type="transmembrane region" description="Helical" evidence="1">
    <location>
        <begin position="144"/>
        <end position="167"/>
    </location>
</feature>